<proteinExistence type="predicted"/>
<dbReference type="Pfam" id="PF04657">
    <property type="entry name" value="DMT_YdcZ"/>
    <property type="match status" value="1"/>
</dbReference>
<gene>
    <name evidence="2" type="ORF">RM190_11850</name>
</gene>
<evidence type="ECO:0000256" key="1">
    <source>
        <dbReference type="SAM" id="Phobius"/>
    </source>
</evidence>
<keyword evidence="3" id="KW-1185">Reference proteome</keyword>
<keyword evidence="1" id="KW-1133">Transmembrane helix</keyword>
<evidence type="ECO:0000313" key="2">
    <source>
        <dbReference type="EMBL" id="MDT1062561.1"/>
    </source>
</evidence>
<protein>
    <submittedName>
        <fullName evidence="2">DMT family transporter</fullName>
    </submittedName>
</protein>
<feature type="transmembrane region" description="Helical" evidence="1">
    <location>
        <begin position="36"/>
        <end position="54"/>
    </location>
</feature>
<name>A0ABU3EEA2_9RHOB</name>
<sequence length="139" mass="14301">MSAMILFAFIAGMLVTLSRQLNGRLAIQTSALRSSFWNHAVGFGALAAVTLLAGSFWPEGASGAPWLAWIGGAVGVAFVGGGSWLIPRLGAAMTGGLLVAGQMLSGVAMDIARGQDAVLWMQVAGIALILGGVFLSRRR</sequence>
<dbReference type="Proteomes" id="UP001251085">
    <property type="component" value="Unassembled WGS sequence"/>
</dbReference>
<evidence type="ECO:0000313" key="3">
    <source>
        <dbReference type="Proteomes" id="UP001251085"/>
    </source>
</evidence>
<dbReference type="EMBL" id="JAVRQI010000008">
    <property type="protein sequence ID" value="MDT1062561.1"/>
    <property type="molecule type" value="Genomic_DNA"/>
</dbReference>
<accession>A0ABU3EEA2</accession>
<dbReference type="RefSeq" id="WP_311759659.1">
    <property type="nucleotide sequence ID" value="NZ_JAVRQI010000008.1"/>
</dbReference>
<feature type="transmembrane region" description="Helical" evidence="1">
    <location>
        <begin position="117"/>
        <end position="135"/>
    </location>
</feature>
<dbReference type="PANTHER" id="PTHR34821">
    <property type="entry name" value="INNER MEMBRANE PROTEIN YDCZ"/>
    <property type="match status" value="1"/>
</dbReference>
<reference evidence="3" key="1">
    <citation type="submission" date="2023-07" db="EMBL/GenBank/DDBJ databases">
        <title>Characterization of two Paracoccaceae strains isolated from Phycosphere and proposal of Xinfangfangia lacusdiani sp. nov.</title>
        <authorList>
            <person name="Deng Y."/>
            <person name="Zhang Y.Q."/>
        </authorList>
    </citation>
    <scope>NUCLEOTIDE SEQUENCE [LARGE SCALE GENOMIC DNA]</scope>
    <source>
        <strain evidence="3">CPCC 101403</strain>
    </source>
</reference>
<comment type="caution">
    <text evidence="2">The sequence shown here is derived from an EMBL/GenBank/DDBJ whole genome shotgun (WGS) entry which is preliminary data.</text>
</comment>
<keyword evidence="1" id="KW-0812">Transmembrane</keyword>
<keyword evidence="1" id="KW-0472">Membrane</keyword>
<organism evidence="2 3">
    <name type="scientific">Paracoccus broussonetiae</name>
    <dbReference type="NCBI Taxonomy" id="3075834"/>
    <lineage>
        <taxon>Bacteria</taxon>
        <taxon>Pseudomonadati</taxon>
        <taxon>Pseudomonadota</taxon>
        <taxon>Alphaproteobacteria</taxon>
        <taxon>Rhodobacterales</taxon>
        <taxon>Paracoccaceae</taxon>
        <taxon>Paracoccus</taxon>
    </lineage>
</organism>
<feature type="transmembrane region" description="Helical" evidence="1">
    <location>
        <begin position="66"/>
        <end position="86"/>
    </location>
</feature>
<dbReference type="PANTHER" id="PTHR34821:SF2">
    <property type="entry name" value="INNER MEMBRANE PROTEIN YDCZ"/>
    <property type="match status" value="1"/>
</dbReference>
<dbReference type="InterPro" id="IPR006750">
    <property type="entry name" value="YdcZ"/>
</dbReference>